<evidence type="ECO:0000313" key="2">
    <source>
        <dbReference type="Proteomes" id="UP001056120"/>
    </source>
</evidence>
<sequence>MCAFKWQMSWMVFEDLAKLLSELDVLLSFADLAASSPTPYTRPDITESVKGESWFQIITGPNMGGKSTFICQHVGSFIQVGVKILMAQVGSFVPCDKASISIRDCIFARVGAGDCQACTRKTQTLICERRC</sequence>
<reference evidence="1 2" key="2">
    <citation type="journal article" date="2022" name="Mol. Ecol. Resour.">
        <title>The genomes of chicory, endive, great burdock and yacon provide insights into Asteraceae paleo-polyploidization history and plant inulin production.</title>
        <authorList>
            <person name="Fan W."/>
            <person name="Wang S."/>
            <person name="Wang H."/>
            <person name="Wang A."/>
            <person name="Jiang F."/>
            <person name="Liu H."/>
            <person name="Zhao H."/>
            <person name="Xu D."/>
            <person name="Zhang Y."/>
        </authorList>
    </citation>
    <scope>NUCLEOTIDE SEQUENCE [LARGE SCALE GENOMIC DNA]</scope>
    <source>
        <strain evidence="2">cv. Yunnan</strain>
        <tissue evidence="1">Leaves</tissue>
    </source>
</reference>
<protein>
    <submittedName>
        <fullName evidence="1">Uncharacterized protein</fullName>
    </submittedName>
</protein>
<reference evidence="2" key="1">
    <citation type="journal article" date="2022" name="Mol. Ecol. Resour.">
        <title>The genomes of chicory, endive, great burdock and yacon provide insights into Asteraceae palaeo-polyploidization history and plant inulin production.</title>
        <authorList>
            <person name="Fan W."/>
            <person name="Wang S."/>
            <person name="Wang H."/>
            <person name="Wang A."/>
            <person name="Jiang F."/>
            <person name="Liu H."/>
            <person name="Zhao H."/>
            <person name="Xu D."/>
            <person name="Zhang Y."/>
        </authorList>
    </citation>
    <scope>NUCLEOTIDE SEQUENCE [LARGE SCALE GENOMIC DNA]</scope>
    <source>
        <strain evidence="2">cv. Yunnan</strain>
    </source>
</reference>
<gene>
    <name evidence="1" type="ORF">L1987_13287</name>
</gene>
<evidence type="ECO:0000313" key="1">
    <source>
        <dbReference type="EMBL" id="KAI3819451.1"/>
    </source>
</evidence>
<comment type="caution">
    <text evidence="1">The sequence shown here is derived from an EMBL/GenBank/DDBJ whole genome shotgun (WGS) entry which is preliminary data.</text>
</comment>
<proteinExistence type="predicted"/>
<organism evidence="1 2">
    <name type="scientific">Smallanthus sonchifolius</name>
    <dbReference type="NCBI Taxonomy" id="185202"/>
    <lineage>
        <taxon>Eukaryota</taxon>
        <taxon>Viridiplantae</taxon>
        <taxon>Streptophyta</taxon>
        <taxon>Embryophyta</taxon>
        <taxon>Tracheophyta</taxon>
        <taxon>Spermatophyta</taxon>
        <taxon>Magnoliopsida</taxon>
        <taxon>eudicotyledons</taxon>
        <taxon>Gunneridae</taxon>
        <taxon>Pentapetalae</taxon>
        <taxon>asterids</taxon>
        <taxon>campanulids</taxon>
        <taxon>Asterales</taxon>
        <taxon>Asteraceae</taxon>
        <taxon>Asteroideae</taxon>
        <taxon>Heliantheae alliance</taxon>
        <taxon>Millerieae</taxon>
        <taxon>Smallanthus</taxon>
    </lineage>
</organism>
<dbReference type="EMBL" id="CM042021">
    <property type="protein sequence ID" value="KAI3819451.1"/>
    <property type="molecule type" value="Genomic_DNA"/>
</dbReference>
<accession>A0ACB9JID3</accession>
<name>A0ACB9JID3_9ASTR</name>
<dbReference type="Proteomes" id="UP001056120">
    <property type="component" value="Linkage Group LG04"/>
</dbReference>
<keyword evidence="2" id="KW-1185">Reference proteome</keyword>